<gene>
    <name evidence="4" type="primary">ABSGL_13106.1 scaffold 13659</name>
</gene>
<comment type="similarity">
    <text evidence="2">Belongs to the AB hydrolase superfamily. Epoxide hydrolase family.</text>
</comment>
<dbReference type="OMA" id="GSINWYR"/>
<keyword evidence="1" id="KW-0378">Hydrolase</keyword>
<evidence type="ECO:0000313" key="4">
    <source>
        <dbReference type="EMBL" id="SAM07463.1"/>
    </source>
</evidence>
<evidence type="ECO:0000313" key="5">
    <source>
        <dbReference type="Proteomes" id="UP000078561"/>
    </source>
</evidence>
<dbReference type="InterPro" id="IPR000073">
    <property type="entry name" value="AB_hydrolase_1"/>
</dbReference>
<evidence type="ECO:0000256" key="2">
    <source>
        <dbReference type="ARBA" id="ARBA00038334"/>
    </source>
</evidence>
<feature type="domain" description="AB hydrolase-1" evidence="3">
    <location>
        <begin position="35"/>
        <end position="303"/>
    </location>
</feature>
<proteinExistence type="inferred from homology"/>
<dbReference type="STRING" id="4829.A0A163KEE5"/>
<dbReference type="PRINTS" id="PR00412">
    <property type="entry name" value="EPOXHYDRLASE"/>
</dbReference>
<protein>
    <recommendedName>
        <fullName evidence="3">AB hydrolase-1 domain-containing protein</fullName>
    </recommendedName>
</protein>
<dbReference type="AlphaFoldDB" id="A0A163KEE5"/>
<organism evidence="4">
    <name type="scientific">Absidia glauca</name>
    <name type="common">Pin mould</name>
    <dbReference type="NCBI Taxonomy" id="4829"/>
    <lineage>
        <taxon>Eukaryota</taxon>
        <taxon>Fungi</taxon>
        <taxon>Fungi incertae sedis</taxon>
        <taxon>Mucoromycota</taxon>
        <taxon>Mucoromycotina</taxon>
        <taxon>Mucoromycetes</taxon>
        <taxon>Mucorales</taxon>
        <taxon>Cunninghamellaceae</taxon>
        <taxon>Absidia</taxon>
    </lineage>
</organism>
<dbReference type="SUPFAM" id="SSF53474">
    <property type="entry name" value="alpha/beta-Hydrolases"/>
    <property type="match status" value="1"/>
</dbReference>
<keyword evidence="5" id="KW-1185">Reference proteome</keyword>
<accession>A0A163KEE5</accession>
<reference evidence="4" key="1">
    <citation type="submission" date="2016-04" db="EMBL/GenBank/DDBJ databases">
        <authorList>
            <person name="Evans L.H."/>
            <person name="Alamgir A."/>
            <person name="Owens N."/>
            <person name="Weber N.D."/>
            <person name="Virtaneva K."/>
            <person name="Barbian K."/>
            <person name="Babar A."/>
            <person name="Rosenke K."/>
        </authorList>
    </citation>
    <scope>NUCLEOTIDE SEQUENCE [LARGE SCALE GENOMIC DNA]</scope>
    <source>
        <strain evidence="4">CBS 101.48</strain>
    </source>
</reference>
<dbReference type="InParanoid" id="A0A163KEE5"/>
<evidence type="ECO:0000256" key="1">
    <source>
        <dbReference type="ARBA" id="ARBA00022801"/>
    </source>
</evidence>
<dbReference type="GO" id="GO:0016787">
    <property type="term" value="F:hydrolase activity"/>
    <property type="evidence" value="ECO:0007669"/>
    <property type="project" value="UniProtKB-KW"/>
</dbReference>
<dbReference type="InterPro" id="IPR029058">
    <property type="entry name" value="AB_hydrolase_fold"/>
</dbReference>
<dbReference type="Gene3D" id="3.40.50.1820">
    <property type="entry name" value="alpha/beta hydrolase"/>
    <property type="match status" value="1"/>
</dbReference>
<name>A0A163KEE5_ABSGL</name>
<dbReference type="OrthoDB" id="408373at2759"/>
<dbReference type="EMBL" id="LT554760">
    <property type="protein sequence ID" value="SAM07463.1"/>
    <property type="molecule type" value="Genomic_DNA"/>
</dbReference>
<sequence>MAIDKSDPSTFNHQYANVNNIRMHYVDENSTSNKVVLLIHGWPDLWLGWREQIPFLVNLDYRVIAPTLRGFGETDAPESHEEYGYGTVSKDLLSLMDHLEIPTFTVVAHDWGGGVAWRFAQFYPDRVLNVGCYCTPYVPPSREFVPLDKVVEALPNFKYQLRLSSPEAEKEINDNIPAFFARVFRPSSEAHEAWIDPETGTVIAGRPVVPKSDMIPQKVYDHYVSIYTKTGSHGSLNWYKQGWNNFVQCKDLGDNVNQPALMVVATLDSALPPFMSDNMHKYIPNLEKHTIEGAGHWVLWEKPDECNEILKNWLAKVYPLDS</sequence>
<dbReference type="Proteomes" id="UP000078561">
    <property type="component" value="Unassembled WGS sequence"/>
</dbReference>
<dbReference type="PRINTS" id="PR00111">
    <property type="entry name" value="ABHYDROLASE"/>
</dbReference>
<evidence type="ECO:0000259" key="3">
    <source>
        <dbReference type="Pfam" id="PF00561"/>
    </source>
</evidence>
<dbReference type="InterPro" id="IPR000639">
    <property type="entry name" value="Epox_hydrolase-like"/>
</dbReference>
<dbReference type="PANTHER" id="PTHR43329">
    <property type="entry name" value="EPOXIDE HYDROLASE"/>
    <property type="match status" value="1"/>
</dbReference>
<dbReference type="Pfam" id="PF00561">
    <property type="entry name" value="Abhydrolase_1"/>
    <property type="match status" value="1"/>
</dbReference>